<organism evidence="1">
    <name type="scientific">hydrothermal vent metagenome</name>
    <dbReference type="NCBI Taxonomy" id="652676"/>
    <lineage>
        <taxon>unclassified sequences</taxon>
        <taxon>metagenomes</taxon>
        <taxon>ecological metagenomes</taxon>
    </lineage>
</organism>
<name>A0A1W1C1V6_9ZZZZ</name>
<accession>A0A1W1C1V6</accession>
<protein>
    <recommendedName>
        <fullName evidence="2">Antitoxin</fullName>
    </recommendedName>
</protein>
<reference evidence="1" key="1">
    <citation type="submission" date="2016-10" db="EMBL/GenBank/DDBJ databases">
        <authorList>
            <person name="de Groot N.N."/>
        </authorList>
    </citation>
    <scope>NUCLEOTIDE SEQUENCE</scope>
</reference>
<sequence length="90" mass="10660">MKMDEYELDLLDAVESTDDFKRIENFEDELLEAKMAANNFLKKSKNVNIRIPEFDMLMLKRRSAELNIPYQTILSSLIHQYVTKQVKLSF</sequence>
<evidence type="ECO:0000313" key="1">
    <source>
        <dbReference type="EMBL" id="SFV59753.1"/>
    </source>
</evidence>
<proteinExistence type="predicted"/>
<dbReference type="EMBL" id="FPHF01000053">
    <property type="protein sequence ID" value="SFV59753.1"/>
    <property type="molecule type" value="Genomic_DNA"/>
</dbReference>
<evidence type="ECO:0008006" key="2">
    <source>
        <dbReference type="Google" id="ProtNLM"/>
    </source>
</evidence>
<dbReference type="AlphaFoldDB" id="A0A1W1C1V6"/>
<gene>
    <name evidence="1" type="ORF">MNB_SM-4-1544</name>
</gene>